<evidence type="ECO:0000313" key="2">
    <source>
        <dbReference type="EMBL" id="HAF1791818.1"/>
    </source>
</evidence>
<organism evidence="2">
    <name type="scientific">Salmonella enterica</name>
    <name type="common">Salmonella choleraesuis</name>
    <dbReference type="NCBI Taxonomy" id="28901"/>
    <lineage>
        <taxon>Bacteria</taxon>
        <taxon>Pseudomonadati</taxon>
        <taxon>Pseudomonadota</taxon>
        <taxon>Gammaproteobacteria</taxon>
        <taxon>Enterobacterales</taxon>
        <taxon>Enterobacteriaceae</taxon>
        <taxon>Salmonella</taxon>
    </lineage>
</organism>
<dbReference type="EMBL" id="DAAUKB010000004">
    <property type="protein sequence ID" value="HAF1791818.1"/>
    <property type="molecule type" value="Genomic_DNA"/>
</dbReference>
<gene>
    <name evidence="2" type="ORF">G9B33_002835</name>
</gene>
<reference evidence="2" key="1">
    <citation type="journal article" date="2018" name="Genome Biol.">
        <title>SKESA: strategic k-mer extension for scrupulous assemblies.</title>
        <authorList>
            <person name="Souvorov A."/>
            <person name="Agarwala R."/>
            <person name="Lipman D.J."/>
        </authorList>
    </citation>
    <scope>NUCLEOTIDE SEQUENCE</scope>
    <source>
        <strain evidence="2">MA.AU5 KAK-SR</strain>
    </source>
</reference>
<proteinExistence type="predicted"/>
<evidence type="ECO:0000256" key="1">
    <source>
        <dbReference type="SAM" id="MobiDB-lite"/>
    </source>
</evidence>
<reference evidence="2" key="2">
    <citation type="submission" date="2020-02" db="EMBL/GenBank/DDBJ databases">
        <authorList>
            <consortium name="NCBI Pathogen Detection Project"/>
        </authorList>
    </citation>
    <scope>NUCLEOTIDE SEQUENCE</scope>
    <source>
        <strain evidence="2">MA.AU5 KAK-SR</strain>
    </source>
</reference>
<dbReference type="Pfam" id="PF05954">
    <property type="entry name" value="Phage_GPD"/>
    <property type="match status" value="1"/>
</dbReference>
<sequence>MGLINNSYVETGDQAWSPNFYISVDNNDITEKIRRGLVNISLTDYGGSNKQTDEIRVAIVSETLQIPARGVTVSLGLGFGTDIIDKGAFVVDGASSGGEPRVVEFTAKAAPLNAAKGGATAQSKKTRSWTDRTIGDIVAKIASENGLTPRVSTRFADRVIEQIDQVSESDLNLLSRLANRYDAVSKISGGYWIFLPRGAGESVSGKPLKQHTLTRTGSSSWGYSRNGRSGDSGESAGPTYVIKYHSTANGEIKELRAGSGGDPVIESPGVAPSLDAAKEMVAGLQGGSEKKEFSFTHTSPATPDLVALTAECRITTSGFGSVEDRDWTINALTMTLAENGFSIRMSLE</sequence>
<feature type="region of interest" description="Disordered" evidence="1">
    <location>
        <begin position="202"/>
        <end position="238"/>
    </location>
</feature>
<comment type="caution">
    <text evidence="2">The sequence shown here is derived from an EMBL/GenBank/DDBJ whole genome shotgun (WGS) entry which is preliminary data.</text>
</comment>
<dbReference type="SUPFAM" id="SSF69279">
    <property type="entry name" value="Phage tail proteins"/>
    <property type="match status" value="1"/>
</dbReference>
<dbReference type="AlphaFoldDB" id="A0A743HM85"/>
<feature type="compositionally biased region" description="Polar residues" evidence="1">
    <location>
        <begin position="211"/>
        <end position="229"/>
    </location>
</feature>
<name>A0A743HM85_SALER</name>
<protein>
    <submittedName>
        <fullName evidence="2">Late control protein</fullName>
    </submittedName>
</protein>
<accession>A0A743HM85</accession>